<evidence type="ECO:0000313" key="3">
    <source>
        <dbReference type="Proteomes" id="UP000183945"/>
    </source>
</evidence>
<dbReference type="Pfam" id="PF12867">
    <property type="entry name" value="DinB_2"/>
    <property type="match status" value="1"/>
</dbReference>
<gene>
    <name evidence="2" type="ORF">SAMN05444483_10445</name>
</gene>
<dbReference type="Gene3D" id="1.20.120.450">
    <property type="entry name" value="dinb family like domain"/>
    <property type="match status" value="1"/>
</dbReference>
<dbReference type="RefSeq" id="WP_072878513.1">
    <property type="nucleotide sequence ID" value="NZ_FQVT01000004.1"/>
</dbReference>
<dbReference type="InterPro" id="IPR034660">
    <property type="entry name" value="DinB/YfiT-like"/>
</dbReference>
<dbReference type="STRING" id="1073325.SAMN05444483_10445"/>
<sequence>MKTQEFIDRVEELSIKFSREFGHCDLATLNFKPDEKSWSIAQILAHLIKVNESYFPLFTQLQEGKYSLPVTGRIGFVVNFFGKTLLKSVQPETKKKSSTVPGWKPAKETFSEEILIEFNEVQEALKNHIENSEVLLHQKAIISSPANKFIVYRLETAFQILVAHEERHFQQAKRVLEIEQSHL</sequence>
<dbReference type="OrthoDB" id="1524454at2"/>
<dbReference type="InterPro" id="IPR024775">
    <property type="entry name" value="DinB-like"/>
</dbReference>
<evidence type="ECO:0000313" key="2">
    <source>
        <dbReference type="EMBL" id="SHF99965.1"/>
    </source>
</evidence>
<proteinExistence type="predicted"/>
<feature type="domain" description="DinB-like" evidence="1">
    <location>
        <begin position="24"/>
        <end position="172"/>
    </location>
</feature>
<name>A0A1M5G894_SALEC</name>
<dbReference type="AlphaFoldDB" id="A0A1M5G894"/>
<keyword evidence="3" id="KW-1185">Reference proteome</keyword>
<dbReference type="EMBL" id="FQVT01000004">
    <property type="protein sequence ID" value="SHF99965.1"/>
    <property type="molecule type" value="Genomic_DNA"/>
</dbReference>
<dbReference type="SUPFAM" id="SSF109854">
    <property type="entry name" value="DinB/YfiT-like putative metalloenzymes"/>
    <property type="match status" value="1"/>
</dbReference>
<organism evidence="2 3">
    <name type="scientific">Salegentibacter echinorum</name>
    <dbReference type="NCBI Taxonomy" id="1073325"/>
    <lineage>
        <taxon>Bacteria</taxon>
        <taxon>Pseudomonadati</taxon>
        <taxon>Bacteroidota</taxon>
        <taxon>Flavobacteriia</taxon>
        <taxon>Flavobacteriales</taxon>
        <taxon>Flavobacteriaceae</taxon>
        <taxon>Salegentibacter</taxon>
    </lineage>
</organism>
<accession>A0A1M5G894</accession>
<protein>
    <submittedName>
        <fullName evidence="2">DinB superfamily protein</fullName>
    </submittedName>
</protein>
<dbReference type="Proteomes" id="UP000183945">
    <property type="component" value="Unassembled WGS sequence"/>
</dbReference>
<reference evidence="3" key="1">
    <citation type="submission" date="2016-11" db="EMBL/GenBank/DDBJ databases">
        <authorList>
            <person name="Varghese N."/>
            <person name="Submissions S."/>
        </authorList>
    </citation>
    <scope>NUCLEOTIDE SEQUENCE [LARGE SCALE GENOMIC DNA]</scope>
    <source>
        <strain evidence="3">DSM 24579</strain>
    </source>
</reference>
<evidence type="ECO:0000259" key="1">
    <source>
        <dbReference type="Pfam" id="PF12867"/>
    </source>
</evidence>